<name>A0A6A7B0S6_9PLEO</name>
<dbReference type="AlphaFoldDB" id="A0A6A7B0S6"/>
<organism evidence="1 2">
    <name type="scientific">Plenodomus tracheiphilus IPT5</name>
    <dbReference type="NCBI Taxonomy" id="1408161"/>
    <lineage>
        <taxon>Eukaryota</taxon>
        <taxon>Fungi</taxon>
        <taxon>Dikarya</taxon>
        <taxon>Ascomycota</taxon>
        <taxon>Pezizomycotina</taxon>
        <taxon>Dothideomycetes</taxon>
        <taxon>Pleosporomycetidae</taxon>
        <taxon>Pleosporales</taxon>
        <taxon>Pleosporineae</taxon>
        <taxon>Leptosphaeriaceae</taxon>
        <taxon>Plenodomus</taxon>
    </lineage>
</organism>
<proteinExistence type="predicted"/>
<dbReference type="Proteomes" id="UP000799423">
    <property type="component" value="Unassembled WGS sequence"/>
</dbReference>
<sequence length="254" mass="28080">MDANAAPSLTDLLNHELGTNFIETPLQWPLPFRITPCMTDPSNANPTPEPFHLLTCGHIVFIHDQDCHCGPNCHHTNTFTQSGENTTTPQTHPHIGAIQAQDTLYCETCTGIPFDLYIATHPPTTFSLPNNNPQIRRCLALTRTLLQSYTNLPNEDFNTSTAPLSFGQTLPNSNAHTLLCSHEVFGVESRPCAVNCVGWRACRGRIAGGGGVRSREAILCEECVGRAGLVYLRFARGEVERAVRGWEEERDERV</sequence>
<protein>
    <submittedName>
        <fullName evidence="1">Uncharacterized protein</fullName>
    </submittedName>
</protein>
<keyword evidence="2" id="KW-1185">Reference proteome</keyword>
<evidence type="ECO:0000313" key="1">
    <source>
        <dbReference type="EMBL" id="KAF2849110.1"/>
    </source>
</evidence>
<evidence type="ECO:0000313" key="2">
    <source>
        <dbReference type="Proteomes" id="UP000799423"/>
    </source>
</evidence>
<accession>A0A6A7B0S6</accession>
<gene>
    <name evidence="1" type="ORF">T440DRAFT_519366</name>
</gene>
<dbReference type="EMBL" id="MU006313">
    <property type="protein sequence ID" value="KAF2849110.1"/>
    <property type="molecule type" value="Genomic_DNA"/>
</dbReference>
<dbReference type="OrthoDB" id="3690919at2759"/>
<reference evidence="1" key="1">
    <citation type="submission" date="2020-01" db="EMBL/GenBank/DDBJ databases">
        <authorList>
            <consortium name="DOE Joint Genome Institute"/>
            <person name="Haridas S."/>
            <person name="Albert R."/>
            <person name="Binder M."/>
            <person name="Bloem J."/>
            <person name="Labutti K."/>
            <person name="Salamov A."/>
            <person name="Andreopoulos B."/>
            <person name="Baker S.E."/>
            <person name="Barry K."/>
            <person name="Bills G."/>
            <person name="Bluhm B.H."/>
            <person name="Cannon C."/>
            <person name="Castanera R."/>
            <person name="Culley D.E."/>
            <person name="Daum C."/>
            <person name="Ezra D."/>
            <person name="Gonzalez J.B."/>
            <person name="Henrissat B."/>
            <person name="Kuo A."/>
            <person name="Liang C."/>
            <person name="Lipzen A."/>
            <person name="Lutzoni F."/>
            <person name="Magnuson J."/>
            <person name="Mondo S."/>
            <person name="Nolan M."/>
            <person name="Ohm R."/>
            <person name="Pangilinan J."/>
            <person name="Park H.-J."/>
            <person name="Ramirez L."/>
            <person name="Alfaro M."/>
            <person name="Sun H."/>
            <person name="Tritt A."/>
            <person name="Yoshinaga Y."/>
            <person name="Zwiers L.-H."/>
            <person name="Turgeon B.G."/>
            <person name="Goodwin S.B."/>
            <person name="Spatafora J.W."/>
            <person name="Crous P.W."/>
            <person name="Grigoriev I.V."/>
        </authorList>
    </citation>
    <scope>NUCLEOTIDE SEQUENCE</scope>
    <source>
        <strain evidence="1">IPT5</strain>
    </source>
</reference>